<name>A0A3S5B1A1_9PLAT</name>
<keyword evidence="3" id="KW-1185">Reference proteome</keyword>
<comment type="caution">
    <text evidence="2">The sequence shown here is derived from an EMBL/GenBank/DDBJ whole genome shotgun (WGS) entry which is preliminary data.</text>
</comment>
<feature type="region of interest" description="Disordered" evidence="1">
    <location>
        <begin position="59"/>
        <end position="78"/>
    </location>
</feature>
<evidence type="ECO:0000313" key="3">
    <source>
        <dbReference type="Proteomes" id="UP000784294"/>
    </source>
</evidence>
<protein>
    <submittedName>
        <fullName evidence="2">Uncharacterized protein</fullName>
    </submittedName>
</protein>
<proteinExistence type="predicted"/>
<evidence type="ECO:0000256" key="1">
    <source>
        <dbReference type="SAM" id="MobiDB-lite"/>
    </source>
</evidence>
<gene>
    <name evidence="2" type="ORF">PXEA_LOCUS30996</name>
</gene>
<organism evidence="2 3">
    <name type="scientific">Protopolystoma xenopodis</name>
    <dbReference type="NCBI Taxonomy" id="117903"/>
    <lineage>
        <taxon>Eukaryota</taxon>
        <taxon>Metazoa</taxon>
        <taxon>Spiralia</taxon>
        <taxon>Lophotrochozoa</taxon>
        <taxon>Platyhelminthes</taxon>
        <taxon>Monogenea</taxon>
        <taxon>Polyopisthocotylea</taxon>
        <taxon>Polystomatidea</taxon>
        <taxon>Polystomatidae</taxon>
        <taxon>Protopolystoma</taxon>
    </lineage>
</organism>
<feature type="region of interest" description="Disordered" evidence="1">
    <location>
        <begin position="157"/>
        <end position="179"/>
    </location>
</feature>
<dbReference type="Proteomes" id="UP000784294">
    <property type="component" value="Unassembled WGS sequence"/>
</dbReference>
<sequence length="509" mass="56862">MGLDILKFFFRLDFDFPPPICVTRKIIWSNVDESLQHWRHILQLVIEEHQELCHIAEDSTHSDTKNSSGPTTPSPLQSSVDPVLLDAMQRICSLQEDLLPGLRQLVHPCLQIFNNFYWFRICIELGLSNTFDDSVASPFLKSPEFCPVASILSALSPDKPDSPATTSPNKDCQLRRDTTTTRPGLAYNRTALQQIARIYKMATTSHQAVKELLSYVSAWSLTNRDFKLLFGLDHRVVDKLIRGVVASDGNRDAAKLRLGSQMMLKSSGTRRRSVQERNDKLRVTLVRWPIGAGSLATALEARWWSRMCLSTSASTLSLRSGREEMRDQFIYRKLRLPPSKLNVNVVQMLDSLVSDASDPDKVEKAGETARLSLVWLVSDSAGLFDILDAQEASAKRLQACGLLRPAGRSVSKSPTPNLPVKRESGVSANIEDGLVDYQPLAEWLELQVGRARHLVRRLLRIQTQVGMGLNSAVWGTNYGRKPFVGVALGNCFQRSHTIGQTMHCEGKVG</sequence>
<accession>A0A3S5B1A1</accession>
<dbReference type="EMBL" id="CAAALY010255350">
    <property type="protein sequence ID" value="VEL37556.1"/>
    <property type="molecule type" value="Genomic_DNA"/>
</dbReference>
<reference evidence="2" key="1">
    <citation type="submission" date="2018-11" db="EMBL/GenBank/DDBJ databases">
        <authorList>
            <consortium name="Pathogen Informatics"/>
        </authorList>
    </citation>
    <scope>NUCLEOTIDE SEQUENCE</scope>
</reference>
<evidence type="ECO:0000313" key="2">
    <source>
        <dbReference type="EMBL" id="VEL37556.1"/>
    </source>
</evidence>
<dbReference type="AlphaFoldDB" id="A0A3S5B1A1"/>
<feature type="compositionally biased region" description="Polar residues" evidence="1">
    <location>
        <begin position="65"/>
        <end position="78"/>
    </location>
</feature>